<feature type="transmembrane region" description="Helical" evidence="2">
    <location>
        <begin position="132"/>
        <end position="151"/>
    </location>
</feature>
<evidence type="ECO:0000256" key="2">
    <source>
        <dbReference type="SAM" id="Phobius"/>
    </source>
</evidence>
<proteinExistence type="predicted"/>
<organism evidence="3 4">
    <name type="scientific">Phytophthora fragariae</name>
    <dbReference type="NCBI Taxonomy" id="53985"/>
    <lineage>
        <taxon>Eukaryota</taxon>
        <taxon>Sar</taxon>
        <taxon>Stramenopiles</taxon>
        <taxon>Oomycota</taxon>
        <taxon>Peronosporomycetes</taxon>
        <taxon>Peronosporales</taxon>
        <taxon>Peronosporaceae</taxon>
        <taxon>Phytophthora</taxon>
    </lineage>
</organism>
<name>A0A6A4AG13_9STRA</name>
<evidence type="ECO:0000313" key="3">
    <source>
        <dbReference type="EMBL" id="KAE9254339.1"/>
    </source>
</evidence>
<sequence>MGDPGGLIEWCLWGGVVTRPLWRLAGRVLGAVFGFVYKWAVLVRVCLRRYRRFVNGPSVCGPPPAEKIWKMFEALWATPIVVLESRAYHALWCVFLPDVLEFGFKSSVKYWIGSKTECRRTAARACCACRGFWAFASLLLYTLFFTVVFLYDFVEKVCQGTVGVSTLLLVLNVALAEGELSGSDGLAPGEMVSWGSGAVVLAGAASSLLKWYEGSSEGRSPVKMAEDRYAAWVKDVEEQEQADRLSEAFWEADGCIGVKKPVRTLSGLYAQQRDLRARMRADQKDAARRGRRVSVGEGVPSGTKGNRLGHGGDRSLEEGLDTCTLLREDQLREDELTDSTERGRW</sequence>
<gene>
    <name evidence="3" type="ORF">PF002_g2916</name>
</gene>
<protein>
    <recommendedName>
        <fullName evidence="5">Transmembrane protein</fullName>
    </recommendedName>
</protein>
<dbReference type="AlphaFoldDB" id="A0A6A4AG13"/>
<reference evidence="3 4" key="1">
    <citation type="submission" date="2018-08" db="EMBL/GenBank/DDBJ databases">
        <title>Genomic investigation of the strawberry pathogen Phytophthora fragariae indicates pathogenicity is determined by transcriptional variation in three key races.</title>
        <authorList>
            <person name="Adams T.M."/>
            <person name="Armitage A.D."/>
            <person name="Sobczyk M.K."/>
            <person name="Bates H.J."/>
            <person name="Dunwell J.M."/>
            <person name="Nellist C.F."/>
            <person name="Harrison R.J."/>
        </authorList>
    </citation>
    <scope>NUCLEOTIDE SEQUENCE [LARGE SCALE GENOMIC DNA]</scope>
    <source>
        <strain evidence="3 4">BC-1</strain>
    </source>
</reference>
<evidence type="ECO:0008006" key="5">
    <source>
        <dbReference type="Google" id="ProtNLM"/>
    </source>
</evidence>
<accession>A0A6A4AG13</accession>
<evidence type="ECO:0000313" key="4">
    <source>
        <dbReference type="Proteomes" id="UP000440367"/>
    </source>
</evidence>
<keyword evidence="2" id="KW-1133">Transmembrane helix</keyword>
<keyword evidence="2" id="KW-0472">Membrane</keyword>
<comment type="caution">
    <text evidence="3">The sequence shown here is derived from an EMBL/GenBank/DDBJ whole genome shotgun (WGS) entry which is preliminary data.</text>
</comment>
<feature type="region of interest" description="Disordered" evidence="1">
    <location>
        <begin position="281"/>
        <end position="317"/>
    </location>
</feature>
<dbReference type="Proteomes" id="UP000440367">
    <property type="component" value="Unassembled WGS sequence"/>
</dbReference>
<evidence type="ECO:0000256" key="1">
    <source>
        <dbReference type="SAM" id="MobiDB-lite"/>
    </source>
</evidence>
<dbReference type="EMBL" id="QXGD01000079">
    <property type="protein sequence ID" value="KAE9254339.1"/>
    <property type="molecule type" value="Genomic_DNA"/>
</dbReference>
<feature type="transmembrane region" description="Helical" evidence="2">
    <location>
        <begin position="28"/>
        <end position="47"/>
    </location>
</feature>
<feature type="compositionally biased region" description="Low complexity" evidence="1">
    <location>
        <begin position="293"/>
        <end position="302"/>
    </location>
</feature>
<keyword evidence="2" id="KW-0812">Transmembrane</keyword>